<evidence type="ECO:0000313" key="3">
    <source>
        <dbReference type="Proteomes" id="UP000198656"/>
    </source>
</evidence>
<dbReference type="AlphaFoldDB" id="A0A1G7U8T1"/>
<dbReference type="Pfam" id="PF04286">
    <property type="entry name" value="DUF445"/>
    <property type="match status" value="1"/>
</dbReference>
<feature type="transmembrane region" description="Helical" evidence="1">
    <location>
        <begin position="7"/>
        <end position="27"/>
    </location>
</feature>
<dbReference type="RefSeq" id="WP_092330113.1">
    <property type="nucleotide sequence ID" value="NZ_FNCP01000003.1"/>
</dbReference>
<dbReference type="EMBL" id="FNCP01000003">
    <property type="protein sequence ID" value="SDG43976.1"/>
    <property type="molecule type" value="Genomic_DNA"/>
</dbReference>
<dbReference type="OrthoDB" id="9769590at2"/>
<feature type="transmembrane region" description="Helical" evidence="1">
    <location>
        <begin position="402"/>
        <end position="423"/>
    </location>
</feature>
<keyword evidence="1" id="KW-1133">Transmembrane helix</keyword>
<organism evidence="2 3">
    <name type="scientific">Desulfosporosinus hippei DSM 8344</name>
    <dbReference type="NCBI Taxonomy" id="1121419"/>
    <lineage>
        <taxon>Bacteria</taxon>
        <taxon>Bacillati</taxon>
        <taxon>Bacillota</taxon>
        <taxon>Clostridia</taxon>
        <taxon>Eubacteriales</taxon>
        <taxon>Desulfitobacteriaceae</taxon>
        <taxon>Desulfosporosinus</taxon>
    </lineage>
</organism>
<keyword evidence="1" id="KW-0812">Transmembrane</keyword>
<dbReference type="PANTHER" id="PTHR38442:SF1">
    <property type="entry name" value="INNER MEMBRANE PROTEIN"/>
    <property type="match status" value="1"/>
</dbReference>
<dbReference type="STRING" id="1121419.SAMN05443529_10364"/>
<keyword evidence="3" id="KW-1185">Reference proteome</keyword>
<sequence length="439" mass="50218">MNYHKKANLTLATVFILFIGAAVIQHYNPNDLKIRLVNFVLEAALVGGIADWFAVTAIFQKPLGWGFHTALIPRNREKVIEAVASMVQSELLRMDLIRQKIEKVPFMDSFIKYLDRKGGSEYLAEKLAPYLQGYLEKQAPDQLAKKLSAYLQANAQVWNLAVRLQAGSRWALNKGYIDQGLDQIAEGLWDKASQVETRQIIVKYLEKIKQEKVSNGGAIFRTLLGFVEMSDGLNLDEAADALQVELLLTLSRLKDHNNPLRLSLKDKLMEEIELLIKDPEFFTWVDTWKESVLADPLTERFIETVISTAIKSAITPSKTMEPTVLEHLLKHYMAKIWHNLKNDQAFCQEANSFFVDILCRVIYNEHHVIGNMVRETLAEYTDQDLNQFVQDKAGNDLQWIRINGSMIGGFVGLILFLFLEFIYNPFVMPALMNYIPQIY</sequence>
<evidence type="ECO:0000256" key="1">
    <source>
        <dbReference type="SAM" id="Phobius"/>
    </source>
</evidence>
<dbReference type="GO" id="GO:0005886">
    <property type="term" value="C:plasma membrane"/>
    <property type="evidence" value="ECO:0007669"/>
    <property type="project" value="TreeGrafter"/>
</dbReference>
<name>A0A1G7U8T1_9FIRM</name>
<dbReference type="InterPro" id="IPR007383">
    <property type="entry name" value="DUF445"/>
</dbReference>
<proteinExistence type="predicted"/>
<keyword evidence="1" id="KW-0472">Membrane</keyword>
<reference evidence="3" key="1">
    <citation type="submission" date="2016-10" db="EMBL/GenBank/DDBJ databases">
        <authorList>
            <person name="Varghese N."/>
            <person name="Submissions S."/>
        </authorList>
    </citation>
    <scope>NUCLEOTIDE SEQUENCE [LARGE SCALE GENOMIC DNA]</scope>
    <source>
        <strain evidence="3">DSM 8344</strain>
    </source>
</reference>
<gene>
    <name evidence="2" type="ORF">SAMN05443529_10364</name>
</gene>
<dbReference type="PANTHER" id="PTHR38442">
    <property type="entry name" value="INNER MEMBRANE PROTEIN-RELATED"/>
    <property type="match status" value="1"/>
</dbReference>
<evidence type="ECO:0000313" key="2">
    <source>
        <dbReference type="EMBL" id="SDG43976.1"/>
    </source>
</evidence>
<accession>A0A1G7U8T1</accession>
<protein>
    <submittedName>
        <fullName evidence="2">Uncharacterized membrane-anchored protein YjiN, DUF445 family</fullName>
    </submittedName>
</protein>
<dbReference type="Proteomes" id="UP000198656">
    <property type="component" value="Unassembled WGS sequence"/>
</dbReference>